<dbReference type="SUPFAM" id="SSF49764">
    <property type="entry name" value="HSP20-like chaperones"/>
    <property type="match status" value="1"/>
</dbReference>
<dbReference type="InterPro" id="IPR002068">
    <property type="entry name" value="A-crystallin/Hsp20_dom"/>
</dbReference>
<dbReference type="Pfam" id="PF00011">
    <property type="entry name" value="HSP20"/>
    <property type="match status" value="1"/>
</dbReference>
<organism evidence="4 5">
    <name type="scientific">Haoranjiania flava</name>
    <dbReference type="NCBI Taxonomy" id="1856322"/>
    <lineage>
        <taxon>Bacteria</taxon>
        <taxon>Pseudomonadati</taxon>
        <taxon>Bacteroidota</taxon>
        <taxon>Chitinophagia</taxon>
        <taxon>Chitinophagales</taxon>
        <taxon>Chitinophagaceae</taxon>
        <taxon>Haoranjiania</taxon>
    </lineage>
</organism>
<dbReference type="PANTHER" id="PTHR11527">
    <property type="entry name" value="HEAT-SHOCK PROTEIN 20 FAMILY MEMBER"/>
    <property type="match status" value="1"/>
</dbReference>
<evidence type="ECO:0000313" key="4">
    <source>
        <dbReference type="EMBL" id="MCU7693068.1"/>
    </source>
</evidence>
<evidence type="ECO:0000313" key="5">
    <source>
        <dbReference type="Proteomes" id="UP001209317"/>
    </source>
</evidence>
<dbReference type="InterPro" id="IPR008978">
    <property type="entry name" value="HSP20-like_chaperone"/>
</dbReference>
<gene>
    <name evidence="4" type="ORF">OD355_00905</name>
</gene>
<proteinExistence type="inferred from homology"/>
<protein>
    <submittedName>
        <fullName evidence="4">Hsp20/alpha crystallin family protein</fullName>
    </submittedName>
</protein>
<accession>A0AAE3IKS5</accession>
<comment type="similarity">
    <text evidence="1 2">Belongs to the small heat shock protein (HSP20) family.</text>
</comment>
<sequence length="150" mass="17399">MTLVKRNGGLFNPLPTLFDDFFSRDMFNWGNANFSETNTTVPAVNIKETGDHYEVEVAAPGMNKEDFKIELDGNTLTISSQKTHQKEDNSDERYSRREFSYQSFQRTFTLHKDVMDVDKIEARYDNGLLQLLIPKKEEAKQKPPRMIEIS</sequence>
<dbReference type="AlphaFoldDB" id="A0AAE3IKS5"/>
<feature type="domain" description="SHSP" evidence="3">
    <location>
        <begin position="35"/>
        <end position="150"/>
    </location>
</feature>
<reference evidence="4" key="1">
    <citation type="submission" date="2022-10" db="EMBL/GenBank/DDBJ databases">
        <authorList>
            <person name="Kim H.S."/>
            <person name="Kim J.-S."/>
            <person name="Suh M.K."/>
            <person name="Eom M.K."/>
            <person name="Lee J.-S."/>
        </authorList>
    </citation>
    <scope>NUCLEOTIDE SEQUENCE</scope>
    <source>
        <strain evidence="4">LIP-5</strain>
    </source>
</reference>
<dbReference type="Proteomes" id="UP001209317">
    <property type="component" value="Unassembled WGS sequence"/>
</dbReference>
<comment type="caution">
    <text evidence="4">The sequence shown here is derived from an EMBL/GenBank/DDBJ whole genome shotgun (WGS) entry which is preliminary data.</text>
</comment>
<dbReference type="EMBL" id="JAOTPL010000001">
    <property type="protein sequence ID" value="MCU7693068.1"/>
    <property type="molecule type" value="Genomic_DNA"/>
</dbReference>
<name>A0AAE3IKS5_9BACT</name>
<dbReference type="Gene3D" id="2.60.40.790">
    <property type="match status" value="1"/>
</dbReference>
<evidence type="ECO:0000259" key="3">
    <source>
        <dbReference type="PROSITE" id="PS01031"/>
    </source>
</evidence>
<dbReference type="CDD" id="cd06464">
    <property type="entry name" value="ACD_sHsps-like"/>
    <property type="match status" value="1"/>
</dbReference>
<dbReference type="InterPro" id="IPR031107">
    <property type="entry name" value="Small_HSP"/>
</dbReference>
<keyword evidence="5" id="KW-1185">Reference proteome</keyword>
<evidence type="ECO:0000256" key="1">
    <source>
        <dbReference type="PROSITE-ProRule" id="PRU00285"/>
    </source>
</evidence>
<dbReference type="PROSITE" id="PS01031">
    <property type="entry name" value="SHSP"/>
    <property type="match status" value="1"/>
</dbReference>
<evidence type="ECO:0000256" key="2">
    <source>
        <dbReference type="RuleBase" id="RU003616"/>
    </source>
</evidence>
<dbReference type="RefSeq" id="WP_263036556.1">
    <property type="nucleotide sequence ID" value="NZ_JAOTPL010000001.1"/>
</dbReference>